<comment type="subcellular location">
    <subcellularLocation>
        <location evidence="1">Periplasm</location>
    </subcellularLocation>
</comment>
<dbReference type="InterPro" id="IPR015168">
    <property type="entry name" value="SsuA/THI5"/>
</dbReference>
<organism evidence="6 7">
    <name type="scientific">Mesorhizobium plurifarium</name>
    <dbReference type="NCBI Taxonomy" id="69974"/>
    <lineage>
        <taxon>Bacteria</taxon>
        <taxon>Pseudomonadati</taxon>
        <taxon>Pseudomonadota</taxon>
        <taxon>Alphaproteobacteria</taxon>
        <taxon>Hyphomicrobiales</taxon>
        <taxon>Phyllobacteriaceae</taxon>
        <taxon>Mesorhizobium</taxon>
    </lineage>
</organism>
<evidence type="ECO:0000256" key="2">
    <source>
        <dbReference type="ARBA" id="ARBA00010742"/>
    </source>
</evidence>
<evidence type="ECO:0000313" key="7">
    <source>
        <dbReference type="Proteomes" id="UP000046122"/>
    </source>
</evidence>
<comment type="similarity">
    <text evidence="2">Belongs to the bacterial solute-binding protein SsuA/TauA family.</text>
</comment>
<dbReference type="CDD" id="cd13563">
    <property type="entry name" value="PBP2_SsuA_like_6"/>
    <property type="match status" value="1"/>
</dbReference>
<evidence type="ECO:0000256" key="3">
    <source>
        <dbReference type="ARBA" id="ARBA00022448"/>
    </source>
</evidence>
<dbReference type="InterPro" id="IPR010067">
    <property type="entry name" value="ABC_SsuA_sub-bd"/>
</dbReference>
<dbReference type="InterPro" id="IPR001638">
    <property type="entry name" value="Solute-binding_3/MltF_N"/>
</dbReference>
<dbReference type="PANTHER" id="PTHR30024">
    <property type="entry name" value="ALIPHATIC SULFONATES-BINDING PROTEIN-RELATED"/>
    <property type="match status" value="1"/>
</dbReference>
<name>A0A090GSZ1_MESPL</name>
<evidence type="ECO:0000256" key="4">
    <source>
        <dbReference type="ARBA" id="ARBA00022729"/>
    </source>
</evidence>
<evidence type="ECO:0000256" key="1">
    <source>
        <dbReference type="ARBA" id="ARBA00004418"/>
    </source>
</evidence>
<reference evidence="6 7" key="1">
    <citation type="submission" date="2014-08" db="EMBL/GenBank/DDBJ databases">
        <authorList>
            <person name="Moulin Lionel"/>
        </authorList>
    </citation>
    <scope>NUCLEOTIDE SEQUENCE [LARGE SCALE GENOMIC DNA]</scope>
</reference>
<protein>
    <submittedName>
        <fullName evidence="6">Putative sulfonate/nitrate transport system substrate-binding protein</fullName>
    </submittedName>
</protein>
<dbReference type="Proteomes" id="UP000046122">
    <property type="component" value="Unassembled WGS sequence"/>
</dbReference>
<keyword evidence="4" id="KW-0732">Signal</keyword>
<dbReference type="PANTHER" id="PTHR30024:SF47">
    <property type="entry name" value="TAURINE-BINDING PERIPLASMIC PROTEIN"/>
    <property type="match status" value="1"/>
</dbReference>
<dbReference type="GO" id="GO:0016020">
    <property type="term" value="C:membrane"/>
    <property type="evidence" value="ECO:0007669"/>
    <property type="project" value="InterPro"/>
</dbReference>
<dbReference type="SUPFAM" id="SSF53850">
    <property type="entry name" value="Periplasmic binding protein-like II"/>
    <property type="match status" value="1"/>
</dbReference>
<dbReference type="NCBIfam" id="TIGR01728">
    <property type="entry name" value="SsuA_fam"/>
    <property type="match status" value="1"/>
</dbReference>
<dbReference type="GO" id="GO:0042597">
    <property type="term" value="C:periplasmic space"/>
    <property type="evidence" value="ECO:0007669"/>
    <property type="project" value="UniProtKB-SubCell"/>
</dbReference>
<evidence type="ECO:0000259" key="5">
    <source>
        <dbReference type="SMART" id="SM00062"/>
    </source>
</evidence>
<dbReference type="AlphaFoldDB" id="A0A090GSZ1"/>
<evidence type="ECO:0000313" key="6">
    <source>
        <dbReference type="EMBL" id="CDX51595.1"/>
    </source>
</evidence>
<dbReference type="GO" id="GO:0042626">
    <property type="term" value="F:ATPase-coupled transmembrane transporter activity"/>
    <property type="evidence" value="ECO:0007669"/>
    <property type="project" value="InterPro"/>
</dbReference>
<gene>
    <name evidence="6" type="ORF">MPL3365_130552</name>
</gene>
<dbReference type="Gene3D" id="3.40.190.10">
    <property type="entry name" value="Periplasmic binding protein-like II"/>
    <property type="match status" value="2"/>
</dbReference>
<feature type="domain" description="Solute-binding protein family 3/N-terminal" evidence="5">
    <location>
        <begin position="32"/>
        <end position="250"/>
    </location>
</feature>
<keyword evidence="3" id="KW-0813">Transport</keyword>
<sequence>MTITREFKRALSVGILAAVVAAGIAGTSAAETIRIAHATWAGFGPLYLAKEKGYFKKHGLDVELNVMEEGPLRFAALRGGQVDIVSTSPDAGLLFMKKAGEFKYVGMLDQSHGADGVVANKDIKTIADLKGHSVAVMKGSVSEYWLNLLLLPTGVKESDLDTVDMTPGDAGAAFVAKKVDAAVTWEPWLSRAKKTEHGNVIVDSTTTPGALGDTLVMKTDYADSHAEQLKGLLEAWSEAVEFARQNPDEANKIMAAGVGGWLKDPKAFGEVLTSIQFYDLKQMSAFIGSPDKPGPFQDVLANAIKIWAGLGKMKVDAKPNDIIFYKAFQ</sequence>
<dbReference type="SMART" id="SM00062">
    <property type="entry name" value="PBPb"/>
    <property type="match status" value="1"/>
</dbReference>
<dbReference type="EMBL" id="CCNE01000005">
    <property type="protein sequence ID" value="CDX51595.1"/>
    <property type="molecule type" value="Genomic_DNA"/>
</dbReference>
<accession>A0A090GSZ1</accession>
<proteinExistence type="inferred from homology"/>
<dbReference type="Pfam" id="PF09084">
    <property type="entry name" value="NMT1"/>
    <property type="match status" value="1"/>
</dbReference>